<reference evidence="3" key="1">
    <citation type="submission" date="2016-07" db="EMBL/GenBank/DDBJ databases">
        <title>Microvirga ossetica sp. nov. a new species of rhizobia isolated from root nodules of the legume species Vicia alpestris Steven originated from North Ossetia region in the Caucasus.</title>
        <authorList>
            <person name="Safronova V.I."/>
            <person name="Kuznetsova I.G."/>
            <person name="Sazanova A.L."/>
            <person name="Belimov A."/>
            <person name="Andronov E."/>
            <person name="Osledkin Y.S."/>
            <person name="Onishchuk O.P."/>
            <person name="Kurchak O.N."/>
            <person name="Shaposhnikov A.I."/>
            <person name="Willems A."/>
            <person name="Tikhonovich I.A."/>
        </authorList>
    </citation>
    <scope>NUCLEOTIDE SEQUENCE [LARGE SCALE GENOMIC DNA]</scope>
    <source>
        <strain evidence="3">V5/3M</strain>
        <plasmid evidence="3">unnamed1</plasmid>
    </source>
</reference>
<evidence type="ECO:0000313" key="3">
    <source>
        <dbReference type="EMBL" id="ANY82733.1"/>
    </source>
</evidence>
<proteinExistence type="predicted"/>
<protein>
    <submittedName>
        <fullName evidence="3">Uncharacterized protein</fullName>
    </submittedName>
</protein>
<dbReference type="AlphaFoldDB" id="A0A1B2ERX4"/>
<keyword evidence="3" id="KW-0614">Plasmid</keyword>
<feature type="compositionally biased region" description="Polar residues" evidence="1">
    <location>
        <begin position="57"/>
        <end position="67"/>
    </location>
</feature>
<dbReference type="EMBL" id="CP016617">
    <property type="protein sequence ID" value="ANY82733.1"/>
    <property type="molecule type" value="Genomic_DNA"/>
</dbReference>
<sequence>MTDPQIFAFLVTPFLFVLTSSMVFYSHERSKPEEPVDPPEPVTRPSAYTRKPRKRSPSSTQADATED</sequence>
<dbReference type="RefSeq" id="WP_099513834.1">
    <property type="nucleotide sequence ID" value="NZ_CP016617.1"/>
</dbReference>
<evidence type="ECO:0000256" key="2">
    <source>
        <dbReference type="SAM" id="Phobius"/>
    </source>
</evidence>
<organism evidence="3">
    <name type="scientific">Microvirga ossetica</name>
    <dbReference type="NCBI Taxonomy" id="1882682"/>
    <lineage>
        <taxon>Bacteria</taxon>
        <taxon>Pseudomonadati</taxon>
        <taxon>Pseudomonadota</taxon>
        <taxon>Alphaproteobacteria</taxon>
        <taxon>Hyphomicrobiales</taxon>
        <taxon>Methylobacteriaceae</taxon>
        <taxon>Microvirga</taxon>
    </lineage>
</organism>
<name>A0A1B2ERX4_9HYPH</name>
<feature type="transmembrane region" description="Helical" evidence="2">
    <location>
        <begin position="6"/>
        <end position="25"/>
    </location>
</feature>
<geneLocation type="plasmid" evidence="3">
    <name>unnamed1</name>
</geneLocation>
<feature type="region of interest" description="Disordered" evidence="1">
    <location>
        <begin position="27"/>
        <end position="67"/>
    </location>
</feature>
<keyword evidence="2" id="KW-1133">Transmembrane helix</keyword>
<evidence type="ECO:0000256" key="1">
    <source>
        <dbReference type="SAM" id="MobiDB-lite"/>
    </source>
</evidence>
<dbReference type="KEGG" id="moc:BB934_31250"/>
<keyword evidence="2" id="KW-0472">Membrane</keyword>
<gene>
    <name evidence="3" type="ORF">BB934_31250</name>
</gene>
<keyword evidence="2" id="KW-0812">Transmembrane</keyword>
<accession>A0A1B2ERX4</accession>